<dbReference type="RefSeq" id="WP_084478030.1">
    <property type="nucleotide sequence ID" value="NZ_AZQP01000003.1"/>
</dbReference>
<comment type="caution">
    <text evidence="3">The sequence shown here is derived from an EMBL/GenBank/DDBJ whole genome shotgun (WGS) entry which is preliminary data.</text>
</comment>
<keyword evidence="4" id="KW-1185">Reference proteome</keyword>
<dbReference type="CDD" id="cd14791">
    <property type="entry name" value="GH36"/>
    <property type="match status" value="1"/>
</dbReference>
<evidence type="ECO:0000256" key="2">
    <source>
        <dbReference type="ARBA" id="ARBA00023295"/>
    </source>
</evidence>
<dbReference type="OrthoDB" id="9758822at2"/>
<dbReference type="PANTHER" id="PTHR43053:SF3">
    <property type="entry name" value="ALPHA-GALACTOSIDASE C-RELATED"/>
    <property type="match status" value="1"/>
</dbReference>
<protein>
    <submittedName>
        <fullName evidence="3">Alpha-galactosidase</fullName>
    </submittedName>
</protein>
<dbReference type="Gene3D" id="3.20.20.70">
    <property type="entry name" value="Aldolase class I"/>
    <property type="match status" value="1"/>
</dbReference>
<keyword evidence="2" id="KW-0326">Glycosidase</keyword>
<dbReference type="InterPro" id="IPR050985">
    <property type="entry name" value="Alpha-glycosidase_related"/>
</dbReference>
<evidence type="ECO:0000313" key="3">
    <source>
        <dbReference type="EMBL" id="EYE89517.1"/>
    </source>
</evidence>
<name>A0A017RXX8_9CLOT</name>
<dbReference type="PANTHER" id="PTHR43053">
    <property type="entry name" value="GLYCOSIDASE FAMILY 31"/>
    <property type="match status" value="1"/>
</dbReference>
<dbReference type="SUPFAM" id="SSF51445">
    <property type="entry name" value="(Trans)glycosidases"/>
    <property type="match status" value="1"/>
</dbReference>
<dbReference type="AlphaFoldDB" id="A0A017RXX8"/>
<dbReference type="InterPro" id="IPR017853">
    <property type="entry name" value="GH"/>
</dbReference>
<accession>A0A017RXX8</accession>
<sequence>MFYPIEINFSYYLDGELNSVVFKDNFSNKDFRAEFKIDKIGNNEKLVLSIEPYKEIMIENLFICKDFIFTSSDRIFVNGYQSWTDSREFFIDEKLNNISKLAKPLMKRYYFDKYGDYSFRKYSGKKGIFHGYTYSYIRNGKIIDLIGSLSERNGFTIIEENVKNNKILIKKDCNGLWIDKKYTPFEIVWLKGLENEVFDEYFNLMGISKPKLKPMTGWTSWYNYYQNINEDIIIDNLNNFKNLEKKINIFQIDDGYQTAVGDWLSVDKDKFPKGMKYIADAIKVKGYKAGIWLAPFVCETNSEIFKGKKDWILKDSSGEFVVGGSNWSKFYALDIYNQEVRDYIRRVFSVVLEEWGFDMVKLDFLYSVCLVPRRDKTRGQIMTEAMEFLRECAMDKLILGCGVPLGPAFGKVDYCRIGCDVGLDWDDKFYMRLLHRERISTLNAIRNSIGRHHLNGRAFLNDPDVFLLRNNNIKLTETEKETLATVNSVFGSLIFTSDNIRDYDIKKNRTFDDIINLKNRTIEKKEFYRNGLVEVVYTEDKNSYLMLINLSNSTVEYNSKFKGNLIRRDDRYLVNEKIIKIQPHRSIVFIINF</sequence>
<dbReference type="GO" id="GO:0016052">
    <property type="term" value="P:carbohydrate catabolic process"/>
    <property type="evidence" value="ECO:0007669"/>
    <property type="project" value="InterPro"/>
</dbReference>
<evidence type="ECO:0000256" key="1">
    <source>
        <dbReference type="ARBA" id="ARBA00022801"/>
    </source>
</evidence>
<dbReference type="Pfam" id="PF02065">
    <property type="entry name" value="Melibiase"/>
    <property type="match status" value="1"/>
</dbReference>
<dbReference type="STRING" id="1403537.Q428_01620"/>
<organism evidence="3 4">
    <name type="scientific">Fervidicella metallireducens AeB</name>
    <dbReference type="NCBI Taxonomy" id="1403537"/>
    <lineage>
        <taxon>Bacteria</taxon>
        <taxon>Bacillati</taxon>
        <taxon>Bacillota</taxon>
        <taxon>Clostridia</taxon>
        <taxon>Eubacteriales</taxon>
        <taxon>Clostridiaceae</taxon>
        <taxon>Fervidicella</taxon>
    </lineage>
</organism>
<dbReference type="GO" id="GO:0004557">
    <property type="term" value="F:alpha-galactosidase activity"/>
    <property type="evidence" value="ECO:0007669"/>
    <property type="project" value="InterPro"/>
</dbReference>
<dbReference type="InterPro" id="IPR002252">
    <property type="entry name" value="Glyco_hydro_36"/>
</dbReference>
<dbReference type="EMBL" id="AZQP01000003">
    <property type="protein sequence ID" value="EYE89517.1"/>
    <property type="molecule type" value="Genomic_DNA"/>
</dbReference>
<keyword evidence="1" id="KW-0378">Hydrolase</keyword>
<proteinExistence type="predicted"/>
<dbReference type="InterPro" id="IPR013785">
    <property type="entry name" value="Aldolase_TIM"/>
</dbReference>
<reference evidence="3 4" key="1">
    <citation type="journal article" date="2014" name="Genome Announc.">
        <title>Draft Genome Sequence of Fervidicella metallireducens Strain AeBT, an Iron-Reducing Thermoanaerobe from the Great Artesian Basin.</title>
        <authorList>
            <person name="Patel B.K."/>
        </authorList>
    </citation>
    <scope>NUCLEOTIDE SEQUENCE [LARGE SCALE GENOMIC DNA]</scope>
    <source>
        <strain evidence="3 4">AeB</strain>
    </source>
</reference>
<evidence type="ECO:0000313" key="4">
    <source>
        <dbReference type="Proteomes" id="UP000019681"/>
    </source>
</evidence>
<dbReference type="Proteomes" id="UP000019681">
    <property type="component" value="Unassembled WGS sequence"/>
</dbReference>
<gene>
    <name evidence="3" type="ORF">Q428_01620</name>
</gene>